<dbReference type="AlphaFoldDB" id="A0A2I1N9M4"/>
<dbReference type="Proteomes" id="UP000234639">
    <property type="component" value="Unassembled WGS sequence"/>
</dbReference>
<dbReference type="Pfam" id="PF01076">
    <property type="entry name" value="Mob_Pre"/>
    <property type="match status" value="1"/>
</dbReference>
<dbReference type="RefSeq" id="WP_101637439.1">
    <property type="nucleotide sequence ID" value="NZ_PKHU01000005.1"/>
</dbReference>
<dbReference type="GO" id="GO:0003677">
    <property type="term" value="F:DNA binding"/>
    <property type="evidence" value="ECO:0007669"/>
    <property type="project" value="InterPro"/>
</dbReference>
<dbReference type="NCBIfam" id="NF041497">
    <property type="entry name" value="MobV"/>
    <property type="match status" value="1"/>
</dbReference>
<dbReference type="CDD" id="cd17242">
    <property type="entry name" value="MobM_relaxase"/>
    <property type="match status" value="1"/>
</dbReference>
<protein>
    <recommendedName>
        <fullName evidence="4">Plasmid recombination enzyme</fullName>
    </recommendedName>
</protein>
<evidence type="ECO:0000313" key="3">
    <source>
        <dbReference type="Proteomes" id="UP000234639"/>
    </source>
</evidence>
<gene>
    <name evidence="2" type="ORF">CYJ41_06355</name>
</gene>
<proteinExistence type="predicted"/>
<evidence type="ECO:0008006" key="4">
    <source>
        <dbReference type="Google" id="ProtNLM"/>
    </source>
</evidence>
<dbReference type="Gene3D" id="3.30.930.30">
    <property type="match status" value="1"/>
</dbReference>
<name>A0A2I1N9M4_9BACT</name>
<dbReference type="EMBL" id="PKHU01000005">
    <property type="protein sequence ID" value="PKZ29049.1"/>
    <property type="molecule type" value="Genomic_DNA"/>
</dbReference>
<feature type="coiled-coil region" evidence="1">
    <location>
        <begin position="199"/>
        <end position="247"/>
    </location>
</feature>
<comment type="caution">
    <text evidence="2">The sequence shown here is derived from an EMBL/GenBank/DDBJ whole genome shotgun (WGS) entry which is preliminary data.</text>
</comment>
<organism evidence="2 3">
    <name type="scientific">Campylobacter ureolyticus</name>
    <dbReference type="NCBI Taxonomy" id="827"/>
    <lineage>
        <taxon>Bacteria</taxon>
        <taxon>Pseudomonadati</taxon>
        <taxon>Campylobacterota</taxon>
        <taxon>Epsilonproteobacteria</taxon>
        <taxon>Campylobacterales</taxon>
        <taxon>Campylobacteraceae</taxon>
        <taxon>Campylobacter</taxon>
    </lineage>
</organism>
<reference evidence="2 3" key="1">
    <citation type="submission" date="2017-12" db="EMBL/GenBank/DDBJ databases">
        <title>Phylogenetic diversity of female urinary microbiome.</title>
        <authorList>
            <person name="Thomas-White K."/>
            <person name="Wolfe A.J."/>
        </authorList>
    </citation>
    <scope>NUCLEOTIDE SEQUENCE [LARGE SCALE GENOMIC DNA]</scope>
    <source>
        <strain evidence="2 3">UMB0112</strain>
    </source>
</reference>
<sequence>MSFAIMRIEKRSSSNIGGMFCHNERKTENHSNEDINKDLSYLNYQLIECKSYKEKINQEIKERYKVNKSIRKDAVLCAEVVFTSDKEFFDKLTPEQEKRYFEKSIEFLREQFGEKNVVFATVHKDEKTPHLHAGVVPLTDDGRLSYKSFVSSKMDLIKLQDKYYEKMSLEFPELERGKSAKETGKNHLTVEEYKLQQENLKIQERQKAMELQLEQINKNAMELEEKKKKLETKKERLKLEDEKLYNLESIAEHVKESKSFLYKDKITVSMDKEIYKSLLKYAREGEGYLKKLLELEKNVEKLEKENLNYLMENKSLSDRNMVLESKKINLELELQEYRLLSKNLGELLQDIGYDKVLEECQLYSKWKNGNRLEKKELENKILEKDEKELNKAEKMILKGLEEKNSWEKVVARQTRGRNRGGMER</sequence>
<feature type="coiled-coil region" evidence="1">
    <location>
        <begin position="372"/>
        <end position="402"/>
    </location>
</feature>
<dbReference type="GO" id="GO:0006310">
    <property type="term" value="P:DNA recombination"/>
    <property type="evidence" value="ECO:0007669"/>
    <property type="project" value="InterPro"/>
</dbReference>
<evidence type="ECO:0000256" key="1">
    <source>
        <dbReference type="SAM" id="Coils"/>
    </source>
</evidence>
<feature type="coiled-coil region" evidence="1">
    <location>
        <begin position="285"/>
        <end position="340"/>
    </location>
</feature>
<evidence type="ECO:0000313" key="2">
    <source>
        <dbReference type="EMBL" id="PKZ29049.1"/>
    </source>
</evidence>
<dbReference type="InterPro" id="IPR001668">
    <property type="entry name" value="Mob_Pre"/>
</dbReference>
<accession>A0A2I1N9M4</accession>
<keyword evidence="1" id="KW-0175">Coiled coil</keyword>